<evidence type="ECO:0000313" key="1">
    <source>
        <dbReference type="EMBL" id="BAD95077.1"/>
    </source>
</evidence>
<name>Q570S4_ARATH</name>
<dbReference type="EMBL" id="AK220633">
    <property type="protein sequence ID" value="BAD95077.1"/>
    <property type="molecule type" value="mRNA"/>
</dbReference>
<dbReference type="AlphaFoldDB" id="Q570S4"/>
<accession>Q570S4</accession>
<organism evidence="1">
    <name type="scientific">Arabidopsis thaliana</name>
    <name type="common">Mouse-ear cress</name>
    <dbReference type="NCBI Taxonomy" id="3702"/>
    <lineage>
        <taxon>Eukaryota</taxon>
        <taxon>Viridiplantae</taxon>
        <taxon>Streptophyta</taxon>
        <taxon>Embryophyta</taxon>
        <taxon>Tracheophyta</taxon>
        <taxon>Spermatophyta</taxon>
        <taxon>Magnoliopsida</taxon>
        <taxon>eudicotyledons</taxon>
        <taxon>Gunneridae</taxon>
        <taxon>Pentapetalae</taxon>
        <taxon>rosids</taxon>
        <taxon>malvids</taxon>
        <taxon>Brassicales</taxon>
        <taxon>Brassicaceae</taxon>
        <taxon>Camelineae</taxon>
        <taxon>Arabidopsis</taxon>
    </lineage>
</organism>
<proteinExistence type="evidence at transcript level"/>
<sequence>MMEAKVMVQNRPAKESAIKAPRRGVRLDVPAKFVRVLAALVKGR</sequence>
<protein>
    <submittedName>
        <fullName evidence="1">Uncharacterized protein</fullName>
    </submittedName>
</protein>
<reference evidence="1" key="1">
    <citation type="submission" date="2005-03" db="EMBL/GenBank/DDBJ databases">
        <title>Large-scale analysis of RIKEN Arabidopsis full-length (RAFL) cDNAs.</title>
        <authorList>
            <person name="Totoki Y."/>
            <person name="Seki M."/>
            <person name="Ishida J."/>
            <person name="Nakajima M."/>
            <person name="Enju A."/>
            <person name="Kamiya A."/>
            <person name="Narusaka M."/>
            <person name="Shin-i T."/>
            <person name="Nakagawa M."/>
            <person name="Sakamoto N."/>
            <person name="Oishi K."/>
            <person name="Kohara Y."/>
            <person name="Kobayashi M."/>
            <person name="Toyoda A."/>
            <person name="Sakaki Y."/>
            <person name="Sakurai T."/>
            <person name="Iida K."/>
            <person name="Akiyama K."/>
            <person name="Satou M."/>
            <person name="Toyoda T."/>
            <person name="Konagaya A."/>
            <person name="Carninci P."/>
            <person name="Kawai J."/>
            <person name="Hayashizaki Y."/>
            <person name="Shinozaki K."/>
        </authorList>
    </citation>
    <scope>NUCLEOTIDE SEQUENCE</scope>
</reference>